<dbReference type="Pfam" id="PF19086">
    <property type="entry name" value="Terpene_syn_C_2"/>
    <property type="match status" value="1"/>
</dbReference>
<evidence type="ECO:0000313" key="5">
    <source>
        <dbReference type="EMBL" id="KAK4463592.1"/>
    </source>
</evidence>
<keyword evidence="4" id="KW-0479">Metal-binding</keyword>
<comment type="similarity">
    <text evidence="2 4">Belongs to the terpene synthase family.</text>
</comment>
<sequence length="327" mass="37121">MPTPAAQELAAQLKGQTLRIPNLKNSLARWPTVVSPHYDELKRTVESKIAEWIPDEPSRTKARRVDLAFFSASWYPYCALDRLETMCWYSLWIFLWDDFIENLTVPVSTVQQPALKYFEYHLGLAPAGADEPPAPNQCCTLFQHCAKPLKEVQTVAERRRFLDQIAEYMKGCKAEQTFNKGGNLPNVAQYWDERLETSSVWSYCAIADYMVGVHLPDGWYETGGDLKALWLEANRHIVTMNDLVSFKKELDKFHLQSLIPIVMKDEGKDLDGAVDVLAKNLNTIGDNLERAIDTLMAKCGDDSALKAAVEKYVTGFRTNLTGNYVWS</sequence>
<dbReference type="SUPFAM" id="SSF48576">
    <property type="entry name" value="Terpenoid synthases"/>
    <property type="match status" value="1"/>
</dbReference>
<dbReference type="GO" id="GO:0046872">
    <property type="term" value="F:metal ion binding"/>
    <property type="evidence" value="ECO:0007669"/>
    <property type="project" value="UniProtKB-KW"/>
</dbReference>
<dbReference type="Proteomes" id="UP001321749">
    <property type="component" value="Unassembled WGS sequence"/>
</dbReference>
<keyword evidence="3 4" id="KW-0460">Magnesium</keyword>
<keyword evidence="6" id="KW-1185">Reference proteome</keyword>
<reference evidence="5" key="1">
    <citation type="journal article" date="2023" name="Mol. Phylogenet. Evol.">
        <title>Genome-scale phylogeny and comparative genomics of the fungal order Sordariales.</title>
        <authorList>
            <person name="Hensen N."/>
            <person name="Bonometti L."/>
            <person name="Westerberg I."/>
            <person name="Brannstrom I.O."/>
            <person name="Guillou S."/>
            <person name="Cros-Aarteil S."/>
            <person name="Calhoun S."/>
            <person name="Haridas S."/>
            <person name="Kuo A."/>
            <person name="Mondo S."/>
            <person name="Pangilinan J."/>
            <person name="Riley R."/>
            <person name="LaButti K."/>
            <person name="Andreopoulos B."/>
            <person name="Lipzen A."/>
            <person name="Chen C."/>
            <person name="Yan M."/>
            <person name="Daum C."/>
            <person name="Ng V."/>
            <person name="Clum A."/>
            <person name="Steindorff A."/>
            <person name="Ohm R.A."/>
            <person name="Martin F."/>
            <person name="Silar P."/>
            <person name="Natvig D.O."/>
            <person name="Lalanne C."/>
            <person name="Gautier V."/>
            <person name="Ament-Velasquez S.L."/>
            <person name="Kruys A."/>
            <person name="Hutchinson M.I."/>
            <person name="Powell A.J."/>
            <person name="Barry K."/>
            <person name="Miller A.N."/>
            <person name="Grigoriev I.V."/>
            <person name="Debuchy R."/>
            <person name="Gladieux P."/>
            <person name="Hiltunen Thoren M."/>
            <person name="Johannesson H."/>
        </authorList>
    </citation>
    <scope>NUCLEOTIDE SEQUENCE</scope>
    <source>
        <strain evidence="5">PSN324</strain>
    </source>
</reference>
<dbReference type="EC" id="4.2.3.-" evidence="4"/>
<evidence type="ECO:0000256" key="1">
    <source>
        <dbReference type="ARBA" id="ARBA00001946"/>
    </source>
</evidence>
<evidence type="ECO:0000313" key="6">
    <source>
        <dbReference type="Proteomes" id="UP001321749"/>
    </source>
</evidence>
<reference evidence="5" key="2">
    <citation type="submission" date="2023-06" db="EMBL/GenBank/DDBJ databases">
        <authorList>
            <consortium name="Lawrence Berkeley National Laboratory"/>
            <person name="Mondo S.J."/>
            <person name="Hensen N."/>
            <person name="Bonometti L."/>
            <person name="Westerberg I."/>
            <person name="Brannstrom I.O."/>
            <person name="Guillou S."/>
            <person name="Cros-Aarteil S."/>
            <person name="Calhoun S."/>
            <person name="Haridas S."/>
            <person name="Kuo A."/>
            <person name="Pangilinan J."/>
            <person name="Riley R."/>
            <person name="Labutti K."/>
            <person name="Andreopoulos B."/>
            <person name="Lipzen A."/>
            <person name="Chen C."/>
            <person name="Yanf M."/>
            <person name="Daum C."/>
            <person name="Ng V."/>
            <person name="Clum A."/>
            <person name="Steindorff A."/>
            <person name="Ohm R."/>
            <person name="Martin F."/>
            <person name="Silar P."/>
            <person name="Natvig D."/>
            <person name="Lalanne C."/>
            <person name="Gautier V."/>
            <person name="Ament-Velasquez S.L."/>
            <person name="Kruys A."/>
            <person name="Hutchinson M.I."/>
            <person name="Powell A.J."/>
            <person name="Barry K."/>
            <person name="Miller A.N."/>
            <person name="Grigoriev I.V."/>
            <person name="Debuchy R."/>
            <person name="Gladieux P."/>
            <person name="Thoren M.H."/>
            <person name="Johannesson H."/>
        </authorList>
    </citation>
    <scope>NUCLEOTIDE SEQUENCE</scope>
    <source>
        <strain evidence="5">PSN324</strain>
    </source>
</reference>
<gene>
    <name evidence="5" type="ORF">QBC42DRAFT_304669</name>
</gene>
<dbReference type="PANTHER" id="PTHR35201:SF4">
    <property type="entry name" value="BETA-PINACENE SYNTHASE-RELATED"/>
    <property type="match status" value="1"/>
</dbReference>
<accession>A0AAV9HRR5</accession>
<dbReference type="InterPro" id="IPR034686">
    <property type="entry name" value="Terpene_cyclase-like_2"/>
</dbReference>
<dbReference type="Gene3D" id="1.10.600.10">
    <property type="entry name" value="Farnesyl Diphosphate Synthase"/>
    <property type="match status" value="1"/>
</dbReference>
<name>A0AAV9HRR5_9PEZI</name>
<dbReference type="PANTHER" id="PTHR35201">
    <property type="entry name" value="TERPENE SYNTHASE"/>
    <property type="match status" value="1"/>
</dbReference>
<dbReference type="EMBL" id="MU864957">
    <property type="protein sequence ID" value="KAK4463592.1"/>
    <property type="molecule type" value="Genomic_DNA"/>
</dbReference>
<organism evidence="5 6">
    <name type="scientific">Cladorrhinum samala</name>
    <dbReference type="NCBI Taxonomy" id="585594"/>
    <lineage>
        <taxon>Eukaryota</taxon>
        <taxon>Fungi</taxon>
        <taxon>Dikarya</taxon>
        <taxon>Ascomycota</taxon>
        <taxon>Pezizomycotina</taxon>
        <taxon>Sordariomycetes</taxon>
        <taxon>Sordariomycetidae</taxon>
        <taxon>Sordariales</taxon>
        <taxon>Podosporaceae</taxon>
        <taxon>Cladorrhinum</taxon>
    </lineage>
</organism>
<evidence type="ECO:0000256" key="4">
    <source>
        <dbReference type="RuleBase" id="RU366034"/>
    </source>
</evidence>
<proteinExistence type="inferred from homology"/>
<keyword evidence="4" id="KW-0456">Lyase</keyword>
<protein>
    <recommendedName>
        <fullName evidence="4">Terpene synthase</fullName>
        <ecNumber evidence="4">4.2.3.-</ecNumber>
    </recommendedName>
</protein>
<dbReference type="InterPro" id="IPR008949">
    <property type="entry name" value="Isoprenoid_synthase_dom_sf"/>
</dbReference>
<dbReference type="GO" id="GO:0008299">
    <property type="term" value="P:isoprenoid biosynthetic process"/>
    <property type="evidence" value="ECO:0007669"/>
    <property type="project" value="UniProtKB-ARBA"/>
</dbReference>
<comment type="cofactor">
    <cofactor evidence="1 4">
        <name>Mg(2+)</name>
        <dbReference type="ChEBI" id="CHEBI:18420"/>
    </cofactor>
</comment>
<evidence type="ECO:0000256" key="2">
    <source>
        <dbReference type="ARBA" id="ARBA00006333"/>
    </source>
</evidence>
<dbReference type="GO" id="GO:0010333">
    <property type="term" value="F:terpene synthase activity"/>
    <property type="evidence" value="ECO:0007669"/>
    <property type="project" value="InterPro"/>
</dbReference>
<evidence type="ECO:0000256" key="3">
    <source>
        <dbReference type="ARBA" id="ARBA00022842"/>
    </source>
</evidence>
<comment type="caution">
    <text evidence="5">The sequence shown here is derived from an EMBL/GenBank/DDBJ whole genome shotgun (WGS) entry which is preliminary data.</text>
</comment>
<dbReference type="AlphaFoldDB" id="A0AAV9HRR5"/>